<dbReference type="RefSeq" id="XP_050466982.1">
    <property type="nucleotide sequence ID" value="XM_050611747.1"/>
</dbReference>
<dbReference type="OMA" id="GMSQNIA"/>
<dbReference type="InParanoid" id="C8V223"/>
<protein>
    <submittedName>
        <fullName evidence="7">6-phosphogluconate dehydrogenase family protein (AFU_orthologue AFUA_2G11600)</fullName>
    </submittedName>
</protein>
<evidence type="ECO:0000256" key="3">
    <source>
        <dbReference type="ARBA" id="ARBA00023027"/>
    </source>
</evidence>
<dbReference type="Gene3D" id="3.40.50.720">
    <property type="entry name" value="NAD(P)-binding Rossmann-like Domain"/>
    <property type="match status" value="1"/>
</dbReference>
<dbReference type="eggNOG" id="KOG0409">
    <property type="taxonomic scope" value="Eukaryota"/>
</dbReference>
<comment type="similarity">
    <text evidence="1">Belongs to the HIBADH-related family. NP60 subfamily.</text>
</comment>
<dbReference type="EMBL" id="BN001301">
    <property type="protein sequence ID" value="CBF70016.1"/>
    <property type="molecule type" value="Genomic_DNA"/>
</dbReference>
<dbReference type="GeneID" id="74896599"/>
<dbReference type="GO" id="GO:0050661">
    <property type="term" value="F:NADP binding"/>
    <property type="evidence" value="ECO:0007669"/>
    <property type="project" value="InterPro"/>
</dbReference>
<dbReference type="HOGENOM" id="CLU_035117_5_1_1"/>
<dbReference type="SUPFAM" id="SSF51735">
    <property type="entry name" value="NAD(P)-binding Rossmann-fold domains"/>
    <property type="match status" value="1"/>
</dbReference>
<dbReference type="InterPro" id="IPR008927">
    <property type="entry name" value="6-PGluconate_DH-like_C_sf"/>
</dbReference>
<dbReference type="PANTHER" id="PTHR43580">
    <property type="entry name" value="OXIDOREDUCTASE GLYR1-RELATED"/>
    <property type="match status" value="1"/>
</dbReference>
<evidence type="ECO:0000256" key="2">
    <source>
        <dbReference type="ARBA" id="ARBA00023002"/>
    </source>
</evidence>
<dbReference type="Gene3D" id="1.10.1040.10">
    <property type="entry name" value="N-(1-d-carboxylethyl)-l-norvaline Dehydrogenase, domain 2"/>
    <property type="match status" value="1"/>
</dbReference>
<dbReference type="PIRSF" id="PIRSF000103">
    <property type="entry name" value="HIBADH"/>
    <property type="match status" value="1"/>
</dbReference>
<gene>
    <name evidence="7" type="ORF">ANIA_10783</name>
</gene>
<dbReference type="STRING" id="227321.C8V223"/>
<evidence type="ECO:0000256" key="1">
    <source>
        <dbReference type="ARBA" id="ARBA00007598"/>
    </source>
</evidence>
<dbReference type="VEuPathDB" id="FungiDB:AN10783"/>
<keyword evidence="2" id="KW-0560">Oxidoreductase</keyword>
<dbReference type="InterPro" id="IPR051265">
    <property type="entry name" value="HIBADH-related_NP60_sf"/>
</dbReference>
<dbReference type="InterPro" id="IPR036291">
    <property type="entry name" value="NAD(P)-bd_dom_sf"/>
</dbReference>
<keyword evidence="8" id="KW-1185">Reference proteome</keyword>
<dbReference type="InterPro" id="IPR013328">
    <property type="entry name" value="6PGD_dom2"/>
</dbReference>
<dbReference type="GO" id="GO:0016491">
    <property type="term" value="F:oxidoreductase activity"/>
    <property type="evidence" value="ECO:0007669"/>
    <property type="project" value="UniProtKB-KW"/>
</dbReference>
<dbReference type="InterPro" id="IPR015815">
    <property type="entry name" value="HIBADH-related"/>
</dbReference>
<evidence type="ECO:0000259" key="5">
    <source>
        <dbReference type="Pfam" id="PF03446"/>
    </source>
</evidence>
<dbReference type="Pfam" id="PF03446">
    <property type="entry name" value="NAD_binding_2"/>
    <property type="match status" value="1"/>
</dbReference>
<sequence>MASETVAWIGLGNIGRGMSRNIALKGPQKTPVILYNRTASKASAFAESINAEKPQAAVAVSSLPAAVKDASIAFICVGDDSALDQIINTITSDDSPDLQGKIIVDCSTVHPDTSRRVHATLSSKGTSFIACPVFGAPNAADAGQMVVVPAGSRAAINRIQPFLEGVTSKAVLDVGPEAEKDVGRASLLKVLGNTFILNTVETLAEGLVAAEKSGLGIDVYQQWVTTMFPGPFAKYAERMATGEYFKREEPLFAVDLARKDLRHAADLAKAAGMTLPSVKVTDDLLKVVKEEKGEKGDIAGVYGAIRKASGLPYDNQ</sequence>
<feature type="domain" description="6-phosphogluconate dehydrogenase NADP-binding" evidence="5">
    <location>
        <begin position="5"/>
        <end position="170"/>
    </location>
</feature>
<feature type="domain" description="3-hydroxyisobutyrate dehydrogenase-like NAD-binding" evidence="6">
    <location>
        <begin position="183"/>
        <end position="302"/>
    </location>
</feature>
<dbReference type="PANTHER" id="PTHR43580:SF3">
    <property type="entry name" value="6-PHOSPHOGLUCONATE DEHYDROGENASE FAMILY PROTEIN (AFU_ORTHOLOGUE AFUA_2G11600)"/>
    <property type="match status" value="1"/>
</dbReference>
<dbReference type="AlphaFoldDB" id="C8V223"/>
<evidence type="ECO:0000259" key="6">
    <source>
        <dbReference type="Pfam" id="PF14833"/>
    </source>
</evidence>
<dbReference type="SUPFAM" id="SSF48179">
    <property type="entry name" value="6-phosphogluconate dehydrogenase C-terminal domain-like"/>
    <property type="match status" value="1"/>
</dbReference>
<dbReference type="OrthoDB" id="435038at2759"/>
<feature type="active site" evidence="4">
    <location>
        <position position="189"/>
    </location>
</feature>
<accession>C8V223</accession>
<dbReference type="GO" id="GO:0051287">
    <property type="term" value="F:NAD binding"/>
    <property type="evidence" value="ECO:0007669"/>
    <property type="project" value="InterPro"/>
</dbReference>
<reference evidence="8" key="1">
    <citation type="journal article" date="2005" name="Nature">
        <title>Sequencing of Aspergillus nidulans and comparative analysis with A. fumigatus and A. oryzae.</title>
        <authorList>
            <person name="Galagan J.E."/>
            <person name="Calvo S.E."/>
            <person name="Cuomo C."/>
            <person name="Ma L.J."/>
            <person name="Wortman J.R."/>
            <person name="Batzoglou S."/>
            <person name="Lee S.I."/>
            <person name="Basturkmen M."/>
            <person name="Spevak C.C."/>
            <person name="Clutterbuck J."/>
            <person name="Kapitonov V."/>
            <person name="Jurka J."/>
            <person name="Scazzocchio C."/>
            <person name="Farman M."/>
            <person name="Butler J."/>
            <person name="Purcell S."/>
            <person name="Harris S."/>
            <person name="Braus G.H."/>
            <person name="Draht O."/>
            <person name="Busch S."/>
            <person name="D'Enfert C."/>
            <person name="Bouchier C."/>
            <person name="Goldman G.H."/>
            <person name="Bell-Pedersen D."/>
            <person name="Griffiths-Jones S."/>
            <person name="Doonan J.H."/>
            <person name="Yu J."/>
            <person name="Vienken K."/>
            <person name="Pain A."/>
            <person name="Freitag M."/>
            <person name="Selker E.U."/>
            <person name="Archer D.B."/>
            <person name="Penalva M.A."/>
            <person name="Oakley B.R."/>
            <person name="Momany M."/>
            <person name="Tanaka T."/>
            <person name="Kumagai T."/>
            <person name="Asai K."/>
            <person name="Machida M."/>
            <person name="Nierman W.C."/>
            <person name="Denning D.W."/>
            <person name="Caddick M."/>
            <person name="Hynes M."/>
            <person name="Paoletti M."/>
            <person name="Fischer R."/>
            <person name="Miller B."/>
            <person name="Dyer P."/>
            <person name="Sachs M.S."/>
            <person name="Osmani S.A."/>
            <person name="Birren B.W."/>
        </authorList>
    </citation>
    <scope>NUCLEOTIDE SEQUENCE [LARGE SCALE GENOMIC DNA]</scope>
    <source>
        <strain evidence="8">FGSC A4 / ATCC 38163 / CBS 112.46 / NRRL 194 / M139</strain>
    </source>
</reference>
<keyword evidence="3" id="KW-0520">NAD</keyword>
<evidence type="ECO:0000313" key="8">
    <source>
        <dbReference type="Proteomes" id="UP000000560"/>
    </source>
</evidence>
<organism evidence="7 8">
    <name type="scientific">Emericella nidulans (strain FGSC A4 / ATCC 38163 / CBS 112.46 / NRRL 194 / M139)</name>
    <name type="common">Aspergillus nidulans</name>
    <dbReference type="NCBI Taxonomy" id="227321"/>
    <lineage>
        <taxon>Eukaryota</taxon>
        <taxon>Fungi</taxon>
        <taxon>Dikarya</taxon>
        <taxon>Ascomycota</taxon>
        <taxon>Pezizomycotina</taxon>
        <taxon>Eurotiomycetes</taxon>
        <taxon>Eurotiomycetidae</taxon>
        <taxon>Eurotiales</taxon>
        <taxon>Aspergillaceae</taxon>
        <taxon>Aspergillus</taxon>
        <taxon>Aspergillus subgen. Nidulantes</taxon>
    </lineage>
</organism>
<proteinExistence type="inferred from homology"/>
<dbReference type="Proteomes" id="UP000000560">
    <property type="component" value="Chromosome I"/>
</dbReference>
<evidence type="ECO:0000313" key="7">
    <source>
        <dbReference type="EMBL" id="CBF70016.1"/>
    </source>
</evidence>
<dbReference type="InterPro" id="IPR006115">
    <property type="entry name" value="6PGDH_NADP-bd"/>
</dbReference>
<reference evidence="8" key="2">
    <citation type="journal article" date="2009" name="Fungal Genet. Biol.">
        <title>The 2008 update of the Aspergillus nidulans genome annotation: a community effort.</title>
        <authorList>
            <person name="Wortman J.R."/>
            <person name="Gilsenan J.M."/>
            <person name="Joardar V."/>
            <person name="Deegan J."/>
            <person name="Clutterbuck J."/>
            <person name="Andersen M.R."/>
            <person name="Archer D."/>
            <person name="Bencina M."/>
            <person name="Braus G."/>
            <person name="Coutinho P."/>
            <person name="von Dohren H."/>
            <person name="Doonan J."/>
            <person name="Driessen A.J."/>
            <person name="Durek P."/>
            <person name="Espeso E."/>
            <person name="Fekete E."/>
            <person name="Flipphi M."/>
            <person name="Estrada C.G."/>
            <person name="Geysens S."/>
            <person name="Goldman G."/>
            <person name="de Groot P.W."/>
            <person name="Hansen K."/>
            <person name="Harris S.D."/>
            <person name="Heinekamp T."/>
            <person name="Helmstaedt K."/>
            <person name="Henrissat B."/>
            <person name="Hofmann G."/>
            <person name="Homan T."/>
            <person name="Horio T."/>
            <person name="Horiuchi H."/>
            <person name="James S."/>
            <person name="Jones M."/>
            <person name="Karaffa L."/>
            <person name="Karanyi Z."/>
            <person name="Kato M."/>
            <person name="Keller N."/>
            <person name="Kelly D.E."/>
            <person name="Kiel J.A."/>
            <person name="Kim J.M."/>
            <person name="van der Klei I.J."/>
            <person name="Klis F.M."/>
            <person name="Kovalchuk A."/>
            <person name="Krasevec N."/>
            <person name="Kubicek C.P."/>
            <person name="Liu B."/>
            <person name="Maccabe A."/>
            <person name="Meyer V."/>
            <person name="Mirabito P."/>
            <person name="Miskei M."/>
            <person name="Mos M."/>
            <person name="Mullins J."/>
            <person name="Nelson D.R."/>
            <person name="Nielsen J."/>
            <person name="Oakley B.R."/>
            <person name="Osmani S.A."/>
            <person name="Pakula T."/>
            <person name="Paszewski A."/>
            <person name="Paulsen I."/>
            <person name="Pilsyk S."/>
            <person name="Pocsi I."/>
            <person name="Punt P.J."/>
            <person name="Ram A.F."/>
            <person name="Ren Q."/>
            <person name="Robellet X."/>
            <person name="Robson G."/>
            <person name="Seiboth B."/>
            <person name="van Solingen P."/>
            <person name="Specht T."/>
            <person name="Sun J."/>
            <person name="Taheri-Talesh N."/>
            <person name="Takeshita N."/>
            <person name="Ussery D."/>
            <person name="vanKuyk P.A."/>
            <person name="Visser H."/>
            <person name="van de Vondervoort P.J."/>
            <person name="de Vries R.P."/>
            <person name="Walton J."/>
            <person name="Xiang X."/>
            <person name="Xiong Y."/>
            <person name="Zeng A.P."/>
            <person name="Brandt B.W."/>
            <person name="Cornell M.J."/>
            <person name="van den Hondel C.A."/>
            <person name="Visser J."/>
            <person name="Oliver S.G."/>
            <person name="Turner G."/>
        </authorList>
    </citation>
    <scope>GENOME REANNOTATION</scope>
    <source>
        <strain evidence="8">FGSC A4 / ATCC 38163 / CBS 112.46 / NRRL 194 / M139</strain>
    </source>
</reference>
<dbReference type="InterPro" id="IPR029154">
    <property type="entry name" value="HIBADH-like_NADP-bd"/>
</dbReference>
<dbReference type="Pfam" id="PF14833">
    <property type="entry name" value="NAD_binding_11"/>
    <property type="match status" value="1"/>
</dbReference>
<name>C8V223_EMENI</name>
<dbReference type="KEGG" id="ani:ANIA_10783"/>
<evidence type="ECO:0000256" key="4">
    <source>
        <dbReference type="PIRSR" id="PIRSR000103-1"/>
    </source>
</evidence>